<sequence>MMPHTKKILCLLSIAVFFSGISVGAQTVNVDASKLLARAEISLSPRSGSFVEGSTFQVPILLNTKGKSVNGIEVRVKFDKDKLAIVNPSGGVSIIGIWVEPPGYDNTKGTASYVGVVPNGVTSEAGLIGTITFKAKSPGRAVVSIGSNSKVLLNDGLGTEATLDLGRAEYNLITKAPEGVRIFSQTHPVQSDWYNNDYAVVSWEKEAGVGGFSFMLDDKPGTIPDNTIDTEDTSAVFDKLDDGLWYFHIKAVKGGVWGTIGHFLLRIDTVPPAEFTPTANYLLAATAFVERTLISFSTTDNLSGVSHYEIGVIDKSQPLTKSPVFVQAESPFQVPVSSGGKLQVIVRAIDSAGNIRDKSLDINVPFFVTRFIKDNFAYILLAILLTGFIVLLSHYLFTRHVIRHFRHALKTMKTEENQKTSELRPPDPPSGERRQ</sequence>
<dbReference type="GO" id="GO:0030246">
    <property type="term" value="F:carbohydrate binding"/>
    <property type="evidence" value="ECO:0007669"/>
    <property type="project" value="InterPro"/>
</dbReference>
<dbReference type="SUPFAM" id="SSF49384">
    <property type="entry name" value="Carbohydrate-binding domain"/>
    <property type="match status" value="1"/>
</dbReference>
<keyword evidence="2" id="KW-1133">Transmembrane helix</keyword>
<feature type="chain" id="PRO_5009535195" description="Cohesin domain-containing protein" evidence="3">
    <location>
        <begin position="26"/>
        <end position="435"/>
    </location>
</feature>
<name>A0A1F8DPF1_9BACT</name>
<keyword evidence="3" id="KW-0732">Signal</keyword>
<proteinExistence type="predicted"/>
<keyword evidence="2" id="KW-0812">Transmembrane</keyword>
<evidence type="ECO:0000256" key="1">
    <source>
        <dbReference type="SAM" id="MobiDB-lite"/>
    </source>
</evidence>
<dbReference type="STRING" id="1802555.A2755_00120"/>
<dbReference type="Proteomes" id="UP000177029">
    <property type="component" value="Unassembled WGS sequence"/>
</dbReference>
<dbReference type="InterPro" id="IPR002102">
    <property type="entry name" value="Cohesin_dom"/>
</dbReference>
<feature type="signal peptide" evidence="3">
    <location>
        <begin position="1"/>
        <end position="25"/>
    </location>
</feature>
<dbReference type="Gene3D" id="2.60.40.680">
    <property type="match status" value="1"/>
</dbReference>
<reference evidence="5 6" key="1">
    <citation type="journal article" date="2016" name="Nat. Commun.">
        <title>Thousands of microbial genomes shed light on interconnected biogeochemical processes in an aquifer system.</title>
        <authorList>
            <person name="Anantharaman K."/>
            <person name="Brown C.T."/>
            <person name="Hug L.A."/>
            <person name="Sharon I."/>
            <person name="Castelle C.J."/>
            <person name="Probst A.J."/>
            <person name="Thomas B.C."/>
            <person name="Singh A."/>
            <person name="Wilkins M.J."/>
            <person name="Karaoz U."/>
            <person name="Brodie E.L."/>
            <person name="Williams K.H."/>
            <person name="Hubbard S.S."/>
            <person name="Banfield J.F."/>
        </authorList>
    </citation>
    <scope>NUCLEOTIDE SEQUENCE [LARGE SCALE GENOMIC DNA]</scope>
</reference>
<evidence type="ECO:0000256" key="3">
    <source>
        <dbReference type="SAM" id="SignalP"/>
    </source>
</evidence>
<evidence type="ECO:0000256" key="2">
    <source>
        <dbReference type="SAM" id="Phobius"/>
    </source>
</evidence>
<dbReference type="InterPro" id="IPR008965">
    <property type="entry name" value="CBM2/CBM3_carb-bd_dom_sf"/>
</dbReference>
<feature type="region of interest" description="Disordered" evidence="1">
    <location>
        <begin position="414"/>
        <end position="435"/>
    </location>
</feature>
<protein>
    <recommendedName>
        <fullName evidence="4">Cohesin domain-containing protein</fullName>
    </recommendedName>
</protein>
<accession>A0A1F8DPF1</accession>
<organism evidence="5 6">
    <name type="scientific">Candidatus Wolfebacteria bacterium RIFCSPHIGHO2_01_FULL_48_22</name>
    <dbReference type="NCBI Taxonomy" id="1802555"/>
    <lineage>
        <taxon>Bacteria</taxon>
        <taxon>Candidatus Wolfeibacteriota</taxon>
    </lineage>
</organism>
<dbReference type="CDD" id="cd08547">
    <property type="entry name" value="Type_II_cohesin"/>
    <property type="match status" value="1"/>
</dbReference>
<feature type="transmembrane region" description="Helical" evidence="2">
    <location>
        <begin position="376"/>
        <end position="397"/>
    </location>
</feature>
<gene>
    <name evidence="5" type="ORF">A2755_00120</name>
</gene>
<comment type="caution">
    <text evidence="5">The sequence shown here is derived from an EMBL/GenBank/DDBJ whole genome shotgun (WGS) entry which is preliminary data.</text>
</comment>
<dbReference type="AlphaFoldDB" id="A0A1F8DPF1"/>
<evidence type="ECO:0000313" key="6">
    <source>
        <dbReference type="Proteomes" id="UP000177029"/>
    </source>
</evidence>
<evidence type="ECO:0000313" key="5">
    <source>
        <dbReference type="EMBL" id="OGM90494.1"/>
    </source>
</evidence>
<keyword evidence="2" id="KW-0472">Membrane</keyword>
<dbReference type="EMBL" id="MGIP01000022">
    <property type="protein sequence ID" value="OGM90494.1"/>
    <property type="molecule type" value="Genomic_DNA"/>
</dbReference>
<dbReference type="Pfam" id="PF00963">
    <property type="entry name" value="Cohesin"/>
    <property type="match status" value="1"/>
</dbReference>
<dbReference type="GO" id="GO:0000272">
    <property type="term" value="P:polysaccharide catabolic process"/>
    <property type="evidence" value="ECO:0007669"/>
    <property type="project" value="InterPro"/>
</dbReference>
<evidence type="ECO:0000259" key="4">
    <source>
        <dbReference type="Pfam" id="PF00963"/>
    </source>
</evidence>
<feature type="domain" description="Cohesin" evidence="4">
    <location>
        <begin position="53"/>
        <end position="146"/>
    </location>
</feature>